<accession>A0A1V2II49</accession>
<sequence>MPDGGAPARRDDRSFEDYVADRGMTLLRTAVFLTGDRQAGEDLLQDVLLRTYRRWRHVDDPDSYLRRSLANAAVSRARRRLRTRESLVDWDDPGVDEPAGTADEAGQATDRRDLLDALRQLTPRQRAVIVLRYFGDLSEAQVAAELGCATSSVKTHTARGLLRLRALMGPAAPTLPPLSPSPKGATA</sequence>
<name>A0A1V2II49_9ACTN</name>
<dbReference type="CDD" id="cd06171">
    <property type="entry name" value="Sigma70_r4"/>
    <property type="match status" value="1"/>
</dbReference>
<dbReference type="InterPro" id="IPR013324">
    <property type="entry name" value="RNA_pol_sigma_r3/r4-like"/>
</dbReference>
<comment type="caution">
    <text evidence="8">The sequence shown here is derived from an EMBL/GenBank/DDBJ whole genome shotgun (WGS) entry which is preliminary data.</text>
</comment>
<keyword evidence="4" id="KW-0238">DNA-binding</keyword>
<evidence type="ECO:0000256" key="5">
    <source>
        <dbReference type="ARBA" id="ARBA00023163"/>
    </source>
</evidence>
<organism evidence="8 9">
    <name type="scientific">Pseudofrankia asymbiotica</name>
    <dbReference type="NCBI Taxonomy" id="1834516"/>
    <lineage>
        <taxon>Bacteria</taxon>
        <taxon>Bacillati</taxon>
        <taxon>Actinomycetota</taxon>
        <taxon>Actinomycetes</taxon>
        <taxon>Frankiales</taxon>
        <taxon>Frankiaceae</taxon>
        <taxon>Pseudofrankia</taxon>
    </lineage>
</organism>
<dbReference type="PANTHER" id="PTHR43133">
    <property type="entry name" value="RNA POLYMERASE ECF-TYPE SIGMA FACTO"/>
    <property type="match status" value="1"/>
</dbReference>
<dbReference type="GO" id="GO:0016987">
    <property type="term" value="F:sigma factor activity"/>
    <property type="evidence" value="ECO:0007669"/>
    <property type="project" value="UniProtKB-KW"/>
</dbReference>
<evidence type="ECO:0000256" key="2">
    <source>
        <dbReference type="ARBA" id="ARBA00023015"/>
    </source>
</evidence>
<dbReference type="RefSeq" id="WP_076813603.1">
    <property type="nucleotide sequence ID" value="NZ_MOMC01000008.1"/>
</dbReference>
<dbReference type="InterPro" id="IPR014284">
    <property type="entry name" value="RNA_pol_sigma-70_dom"/>
</dbReference>
<dbReference type="Proteomes" id="UP000188929">
    <property type="component" value="Unassembled WGS sequence"/>
</dbReference>
<evidence type="ECO:0000256" key="3">
    <source>
        <dbReference type="ARBA" id="ARBA00023082"/>
    </source>
</evidence>
<dbReference type="InterPro" id="IPR013249">
    <property type="entry name" value="RNA_pol_sigma70_r4_t2"/>
</dbReference>
<dbReference type="InterPro" id="IPR039425">
    <property type="entry name" value="RNA_pol_sigma-70-like"/>
</dbReference>
<keyword evidence="9" id="KW-1185">Reference proteome</keyword>
<dbReference type="NCBIfam" id="TIGR02937">
    <property type="entry name" value="sigma70-ECF"/>
    <property type="match status" value="1"/>
</dbReference>
<feature type="domain" description="RNA polymerase sigma factor 70 region 4 type 2" evidence="7">
    <location>
        <begin position="112"/>
        <end position="164"/>
    </location>
</feature>
<dbReference type="InterPro" id="IPR013325">
    <property type="entry name" value="RNA_pol_sigma_r2"/>
</dbReference>
<dbReference type="STRING" id="1834516.BL253_03905"/>
<dbReference type="SUPFAM" id="SSF88659">
    <property type="entry name" value="Sigma3 and sigma4 domains of RNA polymerase sigma factors"/>
    <property type="match status" value="1"/>
</dbReference>
<dbReference type="SUPFAM" id="SSF88946">
    <property type="entry name" value="Sigma2 domain of RNA polymerase sigma factors"/>
    <property type="match status" value="1"/>
</dbReference>
<gene>
    <name evidence="8" type="ORF">BL253_03905</name>
</gene>
<dbReference type="EMBL" id="MOMC01000008">
    <property type="protein sequence ID" value="ONH32863.1"/>
    <property type="molecule type" value="Genomic_DNA"/>
</dbReference>
<dbReference type="OrthoDB" id="3686693at2"/>
<keyword evidence="5" id="KW-0804">Transcription</keyword>
<comment type="similarity">
    <text evidence="1">Belongs to the sigma-70 factor family. ECF subfamily.</text>
</comment>
<evidence type="ECO:0000256" key="4">
    <source>
        <dbReference type="ARBA" id="ARBA00023125"/>
    </source>
</evidence>
<dbReference type="Gene3D" id="1.10.1740.10">
    <property type="match status" value="1"/>
</dbReference>
<dbReference type="AlphaFoldDB" id="A0A1V2II49"/>
<evidence type="ECO:0000313" key="9">
    <source>
        <dbReference type="Proteomes" id="UP000188929"/>
    </source>
</evidence>
<reference evidence="9" key="1">
    <citation type="submission" date="2016-10" db="EMBL/GenBank/DDBJ databases">
        <title>Frankia sp. NRRL B-16386 Genome sequencing.</title>
        <authorList>
            <person name="Ghodhbane-Gtari F."/>
            <person name="Swanson E."/>
            <person name="Gueddou A."/>
            <person name="Hezbri K."/>
            <person name="Ktari K."/>
            <person name="Nouioui I."/>
            <person name="Morris K."/>
            <person name="Simpson S."/>
            <person name="Abebe-Akele F."/>
            <person name="Thomas K."/>
            <person name="Gtari M."/>
            <person name="Tisa L.S."/>
        </authorList>
    </citation>
    <scope>NUCLEOTIDE SEQUENCE [LARGE SCALE GENOMIC DNA]</scope>
    <source>
        <strain evidence="9">NRRL B-16386</strain>
    </source>
</reference>
<dbReference type="Gene3D" id="1.10.10.10">
    <property type="entry name" value="Winged helix-like DNA-binding domain superfamily/Winged helix DNA-binding domain"/>
    <property type="match status" value="1"/>
</dbReference>
<evidence type="ECO:0000313" key="8">
    <source>
        <dbReference type="EMBL" id="ONH32863.1"/>
    </source>
</evidence>
<dbReference type="InterPro" id="IPR007627">
    <property type="entry name" value="RNA_pol_sigma70_r2"/>
</dbReference>
<evidence type="ECO:0000259" key="6">
    <source>
        <dbReference type="Pfam" id="PF04542"/>
    </source>
</evidence>
<dbReference type="InterPro" id="IPR036388">
    <property type="entry name" value="WH-like_DNA-bd_sf"/>
</dbReference>
<dbReference type="PANTHER" id="PTHR43133:SF50">
    <property type="entry name" value="ECF RNA POLYMERASE SIGMA FACTOR SIGM"/>
    <property type="match status" value="1"/>
</dbReference>
<keyword evidence="3" id="KW-0731">Sigma factor</keyword>
<feature type="domain" description="RNA polymerase sigma-70 region 2" evidence="6">
    <location>
        <begin position="26"/>
        <end position="82"/>
    </location>
</feature>
<keyword evidence="2" id="KW-0805">Transcription regulation</keyword>
<dbReference type="GO" id="GO:0003677">
    <property type="term" value="F:DNA binding"/>
    <property type="evidence" value="ECO:0007669"/>
    <property type="project" value="UniProtKB-KW"/>
</dbReference>
<dbReference type="Pfam" id="PF04542">
    <property type="entry name" value="Sigma70_r2"/>
    <property type="match status" value="1"/>
</dbReference>
<dbReference type="GO" id="GO:0006352">
    <property type="term" value="P:DNA-templated transcription initiation"/>
    <property type="evidence" value="ECO:0007669"/>
    <property type="project" value="InterPro"/>
</dbReference>
<proteinExistence type="inferred from homology"/>
<dbReference type="NCBIfam" id="TIGR02983">
    <property type="entry name" value="SigE-fam_strep"/>
    <property type="match status" value="1"/>
</dbReference>
<protein>
    <submittedName>
        <fullName evidence="8">RNA polymerase subunit sigma-24</fullName>
    </submittedName>
</protein>
<evidence type="ECO:0000259" key="7">
    <source>
        <dbReference type="Pfam" id="PF08281"/>
    </source>
</evidence>
<evidence type="ECO:0000256" key="1">
    <source>
        <dbReference type="ARBA" id="ARBA00010641"/>
    </source>
</evidence>
<dbReference type="Pfam" id="PF08281">
    <property type="entry name" value="Sigma70_r4_2"/>
    <property type="match status" value="1"/>
</dbReference>
<dbReference type="InterPro" id="IPR014325">
    <property type="entry name" value="RNA_pol_sigma-E_actinobac"/>
</dbReference>